<feature type="non-terminal residue" evidence="1">
    <location>
        <position position="1"/>
    </location>
</feature>
<protein>
    <submittedName>
        <fullName evidence="1">Uncharacterized protein</fullName>
    </submittedName>
</protein>
<gene>
    <name evidence="1" type="ORF">BV22DRAFT_991388</name>
</gene>
<keyword evidence="2" id="KW-1185">Reference proteome</keyword>
<dbReference type="EMBL" id="MU266635">
    <property type="protein sequence ID" value="KAH7919724.1"/>
    <property type="molecule type" value="Genomic_DNA"/>
</dbReference>
<organism evidence="1 2">
    <name type="scientific">Leucogyrophana mollusca</name>
    <dbReference type="NCBI Taxonomy" id="85980"/>
    <lineage>
        <taxon>Eukaryota</taxon>
        <taxon>Fungi</taxon>
        <taxon>Dikarya</taxon>
        <taxon>Basidiomycota</taxon>
        <taxon>Agaricomycotina</taxon>
        <taxon>Agaricomycetes</taxon>
        <taxon>Agaricomycetidae</taxon>
        <taxon>Boletales</taxon>
        <taxon>Boletales incertae sedis</taxon>
        <taxon>Leucogyrophana</taxon>
    </lineage>
</organism>
<evidence type="ECO:0000313" key="2">
    <source>
        <dbReference type="Proteomes" id="UP000790709"/>
    </source>
</evidence>
<feature type="non-terminal residue" evidence="1">
    <location>
        <position position="228"/>
    </location>
</feature>
<reference evidence="1" key="1">
    <citation type="journal article" date="2021" name="New Phytol.">
        <title>Evolutionary innovations through gain and loss of genes in the ectomycorrhizal Boletales.</title>
        <authorList>
            <person name="Wu G."/>
            <person name="Miyauchi S."/>
            <person name="Morin E."/>
            <person name="Kuo A."/>
            <person name="Drula E."/>
            <person name="Varga T."/>
            <person name="Kohler A."/>
            <person name="Feng B."/>
            <person name="Cao Y."/>
            <person name="Lipzen A."/>
            <person name="Daum C."/>
            <person name="Hundley H."/>
            <person name="Pangilinan J."/>
            <person name="Johnson J."/>
            <person name="Barry K."/>
            <person name="LaButti K."/>
            <person name="Ng V."/>
            <person name="Ahrendt S."/>
            <person name="Min B."/>
            <person name="Choi I.G."/>
            <person name="Park H."/>
            <person name="Plett J.M."/>
            <person name="Magnuson J."/>
            <person name="Spatafora J.W."/>
            <person name="Nagy L.G."/>
            <person name="Henrissat B."/>
            <person name="Grigoriev I.V."/>
            <person name="Yang Z.L."/>
            <person name="Xu J."/>
            <person name="Martin F.M."/>
        </authorList>
    </citation>
    <scope>NUCLEOTIDE SEQUENCE</scope>
    <source>
        <strain evidence="1">KUC20120723A-06</strain>
    </source>
</reference>
<proteinExistence type="predicted"/>
<accession>A0ACB8B2G1</accession>
<evidence type="ECO:0000313" key="1">
    <source>
        <dbReference type="EMBL" id="KAH7919724.1"/>
    </source>
</evidence>
<dbReference type="Proteomes" id="UP000790709">
    <property type="component" value="Unassembled WGS sequence"/>
</dbReference>
<comment type="caution">
    <text evidence="1">The sequence shown here is derived from an EMBL/GenBank/DDBJ whole genome shotgun (WGS) entry which is preliminary data.</text>
</comment>
<name>A0ACB8B2G1_9AGAM</name>
<sequence>SVRKLKHGAALYELESVATAKWLNQPANRRGFLEHFGADSIIRDRTFQVIVEYVPTTFDPDSGATIAEVEKNSGLEAGSISKARYVKPLNRRRPGQRTAHAILTFKSREDANHAIEQGLSIEGRKVYARKLLPEPTRCLKCQSLAGDHVAADCPQEQDTCGTCGAEHRTASCGITDVDLYYCANCKDHCGHASWSRECPVFIERFRRHQARSEDVQYRYYPTNDPKTW</sequence>